<evidence type="ECO:0000256" key="5">
    <source>
        <dbReference type="ARBA" id="ARBA00022989"/>
    </source>
</evidence>
<dbReference type="AlphaFoldDB" id="A0A840J4R3"/>
<dbReference type="PANTHER" id="PTHR23513:SF6">
    <property type="entry name" value="MAJOR FACILITATOR SUPERFAMILY ASSOCIATED DOMAIN-CONTAINING PROTEIN"/>
    <property type="match status" value="1"/>
</dbReference>
<dbReference type="PROSITE" id="PS50850">
    <property type="entry name" value="MFS"/>
    <property type="match status" value="1"/>
</dbReference>
<feature type="transmembrane region" description="Helical" evidence="7">
    <location>
        <begin position="340"/>
        <end position="360"/>
    </location>
</feature>
<comment type="caution">
    <text evidence="9">The sequence shown here is derived from an EMBL/GenBank/DDBJ whole genome shotgun (WGS) entry which is preliminary data.</text>
</comment>
<feature type="transmembrane region" description="Helical" evidence="7">
    <location>
        <begin position="244"/>
        <end position="264"/>
    </location>
</feature>
<dbReference type="Gene3D" id="1.20.1250.20">
    <property type="entry name" value="MFS general substrate transporter like domains"/>
    <property type="match status" value="1"/>
</dbReference>
<organism evidence="9 10">
    <name type="scientific">Amycolatopsis jiangsuensis</name>
    <dbReference type="NCBI Taxonomy" id="1181879"/>
    <lineage>
        <taxon>Bacteria</taxon>
        <taxon>Bacillati</taxon>
        <taxon>Actinomycetota</taxon>
        <taxon>Actinomycetes</taxon>
        <taxon>Pseudonocardiales</taxon>
        <taxon>Pseudonocardiaceae</taxon>
        <taxon>Amycolatopsis</taxon>
    </lineage>
</organism>
<feature type="transmembrane region" description="Helical" evidence="7">
    <location>
        <begin position="276"/>
        <end position="293"/>
    </location>
</feature>
<keyword evidence="2" id="KW-0813">Transport</keyword>
<dbReference type="Proteomes" id="UP000581769">
    <property type="component" value="Unassembled WGS sequence"/>
</dbReference>
<dbReference type="InterPro" id="IPR020846">
    <property type="entry name" value="MFS_dom"/>
</dbReference>
<dbReference type="Pfam" id="PF05977">
    <property type="entry name" value="MFS_3"/>
    <property type="match status" value="1"/>
</dbReference>
<name>A0A840J4R3_9PSEU</name>
<accession>A0A840J4R3</accession>
<feature type="domain" description="Major facilitator superfamily (MFS) profile" evidence="8">
    <location>
        <begin position="209"/>
        <end position="390"/>
    </location>
</feature>
<dbReference type="SUPFAM" id="SSF103473">
    <property type="entry name" value="MFS general substrate transporter"/>
    <property type="match status" value="1"/>
</dbReference>
<keyword evidence="4 7" id="KW-0812">Transmembrane</keyword>
<feature type="transmembrane region" description="Helical" evidence="7">
    <location>
        <begin position="41"/>
        <end position="61"/>
    </location>
</feature>
<feature type="transmembrane region" description="Helical" evidence="7">
    <location>
        <begin position="366"/>
        <end position="384"/>
    </location>
</feature>
<feature type="transmembrane region" description="Helical" evidence="7">
    <location>
        <begin position="164"/>
        <end position="184"/>
    </location>
</feature>
<feature type="transmembrane region" description="Helical" evidence="7">
    <location>
        <begin position="212"/>
        <end position="238"/>
    </location>
</feature>
<dbReference type="GO" id="GO:0022857">
    <property type="term" value="F:transmembrane transporter activity"/>
    <property type="evidence" value="ECO:0007669"/>
    <property type="project" value="InterPro"/>
</dbReference>
<feature type="transmembrane region" description="Helical" evidence="7">
    <location>
        <begin position="82"/>
        <end position="107"/>
    </location>
</feature>
<feature type="transmembrane region" description="Helical" evidence="7">
    <location>
        <begin position="299"/>
        <end position="319"/>
    </location>
</feature>
<keyword evidence="3" id="KW-1003">Cell membrane</keyword>
<keyword evidence="5 7" id="KW-1133">Transmembrane helix</keyword>
<dbReference type="PANTHER" id="PTHR23513">
    <property type="entry name" value="INTEGRAL MEMBRANE EFFLUX PROTEIN-RELATED"/>
    <property type="match status" value="1"/>
</dbReference>
<dbReference type="RefSeq" id="WP_246459009.1">
    <property type="nucleotide sequence ID" value="NZ_JACHMG010000001.1"/>
</dbReference>
<dbReference type="InterPro" id="IPR010290">
    <property type="entry name" value="TM_effector"/>
</dbReference>
<evidence type="ECO:0000256" key="6">
    <source>
        <dbReference type="ARBA" id="ARBA00023136"/>
    </source>
</evidence>
<reference evidence="9 10" key="1">
    <citation type="submission" date="2020-08" db="EMBL/GenBank/DDBJ databases">
        <title>Sequencing the genomes of 1000 actinobacteria strains.</title>
        <authorList>
            <person name="Klenk H.-P."/>
        </authorList>
    </citation>
    <scope>NUCLEOTIDE SEQUENCE [LARGE SCALE GENOMIC DNA]</scope>
    <source>
        <strain evidence="9 10">DSM 45859</strain>
    </source>
</reference>
<evidence type="ECO:0000313" key="10">
    <source>
        <dbReference type="Proteomes" id="UP000581769"/>
    </source>
</evidence>
<evidence type="ECO:0000256" key="7">
    <source>
        <dbReference type="SAM" id="Phobius"/>
    </source>
</evidence>
<protein>
    <submittedName>
        <fullName evidence="9">MFS family permease</fullName>
    </submittedName>
</protein>
<evidence type="ECO:0000313" key="9">
    <source>
        <dbReference type="EMBL" id="MBB4688412.1"/>
    </source>
</evidence>
<evidence type="ECO:0000256" key="1">
    <source>
        <dbReference type="ARBA" id="ARBA00004651"/>
    </source>
</evidence>
<comment type="subcellular location">
    <subcellularLocation>
        <location evidence="1">Cell membrane</location>
        <topology evidence="1">Multi-pass membrane protein</topology>
    </subcellularLocation>
</comment>
<gene>
    <name evidence="9" type="ORF">BJY18_005897</name>
</gene>
<keyword evidence="10" id="KW-1185">Reference proteome</keyword>
<dbReference type="GO" id="GO:0005886">
    <property type="term" value="C:plasma membrane"/>
    <property type="evidence" value="ECO:0007669"/>
    <property type="project" value="UniProtKB-SubCell"/>
</dbReference>
<dbReference type="EMBL" id="JACHMG010000001">
    <property type="protein sequence ID" value="MBB4688412.1"/>
    <property type="molecule type" value="Genomic_DNA"/>
</dbReference>
<dbReference type="CDD" id="cd06173">
    <property type="entry name" value="MFS_MefA_like"/>
    <property type="match status" value="1"/>
</dbReference>
<proteinExistence type="predicted"/>
<sequence>MPRLSPAYRKLWWATGISTVGDGAFTAAVPLLAAARTDDPRLVSAVAAAASLPWLLLTLPAGQWADRRDRAGLMGRAQVVQAVVAAAVALACGYAGVAVLALTAFALGAGDVVFGTAAQAFLPAIVPKPLLHRANGALQTATVVGVQFAGPPLGSALFAAAPPLPFGVDAVSFAASAALLFSLSRQREPRAPSRAPIGEGVRWLARHRLLRTLALVVGVNTFCGQLATATLVLLATRALHVSPAAYGLLLAAAAVGALAGGLLNARVVRLLGERRALAGTLAANALVFTALGFSPNPFVLGALLAANGFVTTLWNVITVSQRQELVPAPLLGRVTSVYRLLGRGLVPFGALAGGLVAETFGLRAPYPVAGVLRVIALLAALPVLRQSGRR</sequence>
<evidence type="ECO:0000256" key="2">
    <source>
        <dbReference type="ARBA" id="ARBA00022448"/>
    </source>
</evidence>
<dbReference type="InterPro" id="IPR036259">
    <property type="entry name" value="MFS_trans_sf"/>
</dbReference>
<evidence type="ECO:0000256" key="4">
    <source>
        <dbReference type="ARBA" id="ARBA00022692"/>
    </source>
</evidence>
<keyword evidence="6 7" id="KW-0472">Membrane</keyword>
<evidence type="ECO:0000256" key="3">
    <source>
        <dbReference type="ARBA" id="ARBA00022475"/>
    </source>
</evidence>
<evidence type="ECO:0000259" key="8">
    <source>
        <dbReference type="PROSITE" id="PS50850"/>
    </source>
</evidence>
<feature type="transmembrane region" description="Helical" evidence="7">
    <location>
        <begin position="12"/>
        <end position="35"/>
    </location>
</feature>